<gene>
    <name evidence="1" type="ORF">BDV98DRAFT_274852</name>
</gene>
<sequence length="103" mass="11234">MFLALPAQYHATEFLSLMIVRSSGDLLARGDDGYLSPRSWYRVRMATDATGDGNESDGMNVLGSWLVGSWSSEVVFLGRNRFGGPCSSGLQYMQAYLESVSPA</sequence>
<reference evidence="1 2" key="1">
    <citation type="journal article" date="2019" name="Nat. Ecol. Evol.">
        <title>Megaphylogeny resolves global patterns of mushroom evolution.</title>
        <authorList>
            <person name="Varga T."/>
            <person name="Krizsan K."/>
            <person name="Foldi C."/>
            <person name="Dima B."/>
            <person name="Sanchez-Garcia M."/>
            <person name="Sanchez-Ramirez S."/>
            <person name="Szollosi G.J."/>
            <person name="Szarkandi J.G."/>
            <person name="Papp V."/>
            <person name="Albert L."/>
            <person name="Andreopoulos W."/>
            <person name="Angelini C."/>
            <person name="Antonin V."/>
            <person name="Barry K.W."/>
            <person name="Bougher N.L."/>
            <person name="Buchanan P."/>
            <person name="Buyck B."/>
            <person name="Bense V."/>
            <person name="Catcheside P."/>
            <person name="Chovatia M."/>
            <person name="Cooper J."/>
            <person name="Damon W."/>
            <person name="Desjardin D."/>
            <person name="Finy P."/>
            <person name="Geml J."/>
            <person name="Haridas S."/>
            <person name="Hughes K."/>
            <person name="Justo A."/>
            <person name="Karasinski D."/>
            <person name="Kautmanova I."/>
            <person name="Kiss B."/>
            <person name="Kocsube S."/>
            <person name="Kotiranta H."/>
            <person name="LaButti K.M."/>
            <person name="Lechner B.E."/>
            <person name="Liimatainen K."/>
            <person name="Lipzen A."/>
            <person name="Lukacs Z."/>
            <person name="Mihaltcheva S."/>
            <person name="Morgado L.N."/>
            <person name="Niskanen T."/>
            <person name="Noordeloos M.E."/>
            <person name="Ohm R.A."/>
            <person name="Ortiz-Santana B."/>
            <person name="Ovrebo C."/>
            <person name="Racz N."/>
            <person name="Riley R."/>
            <person name="Savchenko A."/>
            <person name="Shiryaev A."/>
            <person name="Soop K."/>
            <person name="Spirin V."/>
            <person name="Szebenyi C."/>
            <person name="Tomsovsky M."/>
            <person name="Tulloss R.E."/>
            <person name="Uehling J."/>
            <person name="Grigoriev I.V."/>
            <person name="Vagvolgyi C."/>
            <person name="Papp T."/>
            <person name="Martin F.M."/>
            <person name="Miettinen O."/>
            <person name="Hibbett D.S."/>
            <person name="Nagy L.G."/>
        </authorList>
    </citation>
    <scope>NUCLEOTIDE SEQUENCE [LARGE SCALE GENOMIC DNA]</scope>
    <source>
        <strain evidence="1 2">CBS 309.79</strain>
    </source>
</reference>
<evidence type="ECO:0000313" key="1">
    <source>
        <dbReference type="EMBL" id="TFK97074.1"/>
    </source>
</evidence>
<accession>A0A5C3Q4R2</accession>
<name>A0A5C3Q4R2_9AGAR</name>
<evidence type="ECO:0000313" key="2">
    <source>
        <dbReference type="Proteomes" id="UP000305067"/>
    </source>
</evidence>
<proteinExistence type="predicted"/>
<dbReference type="Proteomes" id="UP000305067">
    <property type="component" value="Unassembled WGS sequence"/>
</dbReference>
<protein>
    <submittedName>
        <fullName evidence="1">Uncharacterized protein</fullName>
    </submittedName>
</protein>
<organism evidence="1 2">
    <name type="scientific">Pterulicium gracile</name>
    <dbReference type="NCBI Taxonomy" id="1884261"/>
    <lineage>
        <taxon>Eukaryota</taxon>
        <taxon>Fungi</taxon>
        <taxon>Dikarya</taxon>
        <taxon>Basidiomycota</taxon>
        <taxon>Agaricomycotina</taxon>
        <taxon>Agaricomycetes</taxon>
        <taxon>Agaricomycetidae</taxon>
        <taxon>Agaricales</taxon>
        <taxon>Pleurotineae</taxon>
        <taxon>Pterulaceae</taxon>
        <taxon>Pterulicium</taxon>
    </lineage>
</organism>
<dbReference type="AlphaFoldDB" id="A0A5C3Q4R2"/>
<keyword evidence="2" id="KW-1185">Reference proteome</keyword>
<dbReference type="EMBL" id="ML178851">
    <property type="protein sequence ID" value="TFK97074.1"/>
    <property type="molecule type" value="Genomic_DNA"/>
</dbReference>